<evidence type="ECO:0000259" key="6">
    <source>
        <dbReference type="Pfam" id="PF03330"/>
    </source>
</evidence>
<comment type="similarity">
    <text evidence="3 4">Belongs to the RlpA family.</text>
</comment>
<name>A0A831WU14_PROAE</name>
<dbReference type="GO" id="GO:0000270">
    <property type="term" value="P:peptidoglycan metabolic process"/>
    <property type="evidence" value="ECO:0007669"/>
    <property type="project" value="UniProtKB-UniRule"/>
</dbReference>
<dbReference type="Proteomes" id="UP000886335">
    <property type="component" value="Unassembled WGS sequence"/>
</dbReference>
<feature type="region of interest" description="Disordered" evidence="5">
    <location>
        <begin position="1"/>
        <end position="46"/>
    </location>
</feature>
<keyword evidence="2 3" id="KW-0961">Cell wall biogenesis/degradation</keyword>
<evidence type="ECO:0000256" key="2">
    <source>
        <dbReference type="ARBA" id="ARBA00023316"/>
    </source>
</evidence>
<reference evidence="7" key="1">
    <citation type="journal article" date="2020" name="mSystems">
        <title>Genome- and Community-Level Interaction Insights into Carbon Utilization and Element Cycling Functions of Hydrothermarchaeota in Hydrothermal Sediment.</title>
        <authorList>
            <person name="Zhou Z."/>
            <person name="Liu Y."/>
            <person name="Xu W."/>
            <person name="Pan J."/>
            <person name="Luo Z.H."/>
            <person name="Li M."/>
        </authorList>
    </citation>
    <scope>NUCLEOTIDE SEQUENCE [LARGE SCALE GENOMIC DNA]</scope>
    <source>
        <strain evidence="7">SpSt-1181</strain>
    </source>
</reference>
<organism evidence="7">
    <name type="scientific">Prosthecochloris aestuarii</name>
    <dbReference type="NCBI Taxonomy" id="1102"/>
    <lineage>
        <taxon>Bacteria</taxon>
        <taxon>Pseudomonadati</taxon>
        <taxon>Chlorobiota</taxon>
        <taxon>Chlorobiia</taxon>
        <taxon>Chlorobiales</taxon>
        <taxon>Chlorobiaceae</taxon>
        <taxon>Prosthecochloris</taxon>
    </lineage>
</organism>
<evidence type="ECO:0000313" key="7">
    <source>
        <dbReference type="EMBL" id="HED30221.1"/>
    </source>
</evidence>
<sequence length="157" mass="17016">MALQLSGCQTSSTYTSVQGSVPLTSVRHPETPSGQNTSGEDDESEEMGAPFLVAEGKASFYADRFHGRLTANGERFNMYALTAAHKSLPFGSIVKVTNLDNGKEVVVRINDRGPFIKGRVIDLSLEAAKEIDMIRDGVTKVRLEAYETGTEENTQAS</sequence>
<dbReference type="Gene3D" id="2.40.40.10">
    <property type="entry name" value="RlpA-like domain"/>
    <property type="match status" value="1"/>
</dbReference>
<keyword evidence="1 3" id="KW-0456">Lyase</keyword>
<evidence type="ECO:0000256" key="4">
    <source>
        <dbReference type="RuleBase" id="RU003495"/>
    </source>
</evidence>
<proteinExistence type="inferred from homology"/>
<accession>A0A831WU14</accession>
<feature type="compositionally biased region" description="Polar residues" evidence="5">
    <location>
        <begin position="1"/>
        <end position="23"/>
    </location>
</feature>
<evidence type="ECO:0000256" key="5">
    <source>
        <dbReference type="SAM" id="MobiDB-lite"/>
    </source>
</evidence>
<feature type="domain" description="RlpA-like protein double-psi beta-barrel" evidence="6">
    <location>
        <begin position="54"/>
        <end position="142"/>
    </location>
</feature>
<protein>
    <recommendedName>
        <fullName evidence="3">Probable endolytic peptidoglycan transglycosylase RlpA</fullName>
        <ecNumber evidence="3">4.2.2.-</ecNumber>
    </recommendedName>
</protein>
<dbReference type="InterPro" id="IPR036908">
    <property type="entry name" value="RlpA-like_sf"/>
</dbReference>
<dbReference type="PANTHER" id="PTHR34183:SF1">
    <property type="entry name" value="ENDOLYTIC PEPTIDOGLYCAN TRANSGLYCOSYLASE RLPA"/>
    <property type="match status" value="1"/>
</dbReference>
<comment type="function">
    <text evidence="3">Lytic transglycosylase with a strong preference for naked glycan strands that lack stem peptides.</text>
</comment>
<dbReference type="EC" id="4.2.2.-" evidence="3"/>
<dbReference type="InterPro" id="IPR034718">
    <property type="entry name" value="RlpA"/>
</dbReference>
<comment type="caution">
    <text evidence="7">The sequence shown here is derived from an EMBL/GenBank/DDBJ whole genome shotgun (WGS) entry which is preliminary data.</text>
</comment>
<dbReference type="EMBL" id="DSBW01000015">
    <property type="protein sequence ID" value="HED30221.1"/>
    <property type="molecule type" value="Genomic_DNA"/>
</dbReference>
<dbReference type="AlphaFoldDB" id="A0A831WU14"/>
<dbReference type="Pfam" id="PF03330">
    <property type="entry name" value="DPBB_1"/>
    <property type="match status" value="1"/>
</dbReference>
<dbReference type="NCBIfam" id="TIGR00413">
    <property type="entry name" value="rlpA"/>
    <property type="match status" value="1"/>
</dbReference>
<gene>
    <name evidence="3" type="primary">rlpA</name>
    <name evidence="7" type="ORF">ENN50_00710</name>
</gene>
<evidence type="ECO:0000256" key="1">
    <source>
        <dbReference type="ARBA" id="ARBA00023239"/>
    </source>
</evidence>
<dbReference type="CDD" id="cd22268">
    <property type="entry name" value="DPBB_RlpA-like"/>
    <property type="match status" value="1"/>
</dbReference>
<dbReference type="InterPro" id="IPR009009">
    <property type="entry name" value="RlpA-like_DPBB"/>
</dbReference>
<dbReference type="HAMAP" id="MF_02071">
    <property type="entry name" value="RlpA"/>
    <property type="match status" value="1"/>
</dbReference>
<dbReference type="SUPFAM" id="SSF50685">
    <property type="entry name" value="Barwin-like endoglucanases"/>
    <property type="match status" value="1"/>
</dbReference>
<evidence type="ECO:0000256" key="3">
    <source>
        <dbReference type="HAMAP-Rule" id="MF_02071"/>
    </source>
</evidence>
<dbReference type="InterPro" id="IPR012997">
    <property type="entry name" value="RplA"/>
</dbReference>
<dbReference type="PANTHER" id="PTHR34183">
    <property type="entry name" value="ENDOLYTIC PEPTIDOGLYCAN TRANSGLYCOSYLASE RLPA"/>
    <property type="match status" value="1"/>
</dbReference>
<dbReference type="GO" id="GO:0071555">
    <property type="term" value="P:cell wall organization"/>
    <property type="evidence" value="ECO:0007669"/>
    <property type="project" value="UniProtKB-KW"/>
</dbReference>
<dbReference type="GO" id="GO:0008932">
    <property type="term" value="F:lytic endotransglycosylase activity"/>
    <property type="evidence" value="ECO:0007669"/>
    <property type="project" value="UniProtKB-UniRule"/>
</dbReference>